<comment type="caution">
    <text evidence="5">The sequence shown here is derived from an EMBL/GenBank/DDBJ whole genome shotgun (WGS) entry which is preliminary data.</text>
</comment>
<dbReference type="PROSITE" id="PS51525">
    <property type="entry name" value="NET"/>
    <property type="match status" value="1"/>
</dbReference>
<accession>A0AAD5C4U0</accession>
<evidence type="ECO:0000313" key="6">
    <source>
        <dbReference type="Proteomes" id="UP001206925"/>
    </source>
</evidence>
<dbReference type="InterPro" id="IPR038336">
    <property type="entry name" value="NET_sf"/>
</dbReference>
<evidence type="ECO:0000256" key="3">
    <source>
        <dbReference type="SAM" id="Coils"/>
    </source>
</evidence>
<name>A0AAD5C4U0_AMBAR</name>
<keyword evidence="1" id="KW-0805">Transcription regulation</keyword>
<feature type="coiled-coil region" evidence="3">
    <location>
        <begin position="225"/>
        <end position="252"/>
    </location>
</feature>
<evidence type="ECO:0000313" key="5">
    <source>
        <dbReference type="EMBL" id="KAI7734780.1"/>
    </source>
</evidence>
<protein>
    <recommendedName>
        <fullName evidence="4">NET domain-containing protein</fullName>
    </recommendedName>
</protein>
<sequence length="330" mass="37757">MSEVSRDMNTSNDEMDIKMDLFQYYIHGIRELMSRDDFTPSEKEETGRNDKMFSNAVGNELSAHRKDRLVTLLRQSVVALYGEVDEMLDPVFSMLQLRRLLAPENNCASDQDANNKIEERERKRLKVNETVSSGNLTEEGSLSEKKRVVEVESVKHKSLTRCNTTGCGKYGPKSSFDESKSLCGDCSKHGMNESFWGSSSRNDKELGEVNDVLQVLLENRGPTVIEKMDEHSAELSATLKRMEEKLEELVDLVVSGCRAMSLEEKHQLRRLVENLDPENLDRVVQIIQRGKPPEKQARDDITVDLQNEDKSTLWRIYFHVKAVENARKLL</sequence>
<evidence type="ECO:0000259" key="4">
    <source>
        <dbReference type="PROSITE" id="PS51525"/>
    </source>
</evidence>
<keyword evidence="6" id="KW-1185">Reference proteome</keyword>
<dbReference type="InterPro" id="IPR027353">
    <property type="entry name" value="NET_dom"/>
</dbReference>
<gene>
    <name evidence="5" type="ORF">M8C21_007086</name>
</gene>
<dbReference type="Pfam" id="PF17035">
    <property type="entry name" value="BET"/>
    <property type="match status" value="1"/>
</dbReference>
<dbReference type="EMBL" id="JAMZMK010009644">
    <property type="protein sequence ID" value="KAI7734780.1"/>
    <property type="molecule type" value="Genomic_DNA"/>
</dbReference>
<proteinExistence type="predicted"/>
<dbReference type="AlphaFoldDB" id="A0AAD5C4U0"/>
<keyword evidence="2" id="KW-0804">Transcription</keyword>
<reference evidence="5" key="1">
    <citation type="submission" date="2022-06" db="EMBL/GenBank/DDBJ databases">
        <title>Uncovering the hologenomic basis of an extraordinary plant invasion.</title>
        <authorList>
            <person name="Bieker V.C."/>
            <person name="Martin M.D."/>
            <person name="Gilbert T."/>
            <person name="Hodgins K."/>
            <person name="Battlay P."/>
            <person name="Petersen B."/>
            <person name="Wilson J."/>
        </authorList>
    </citation>
    <scope>NUCLEOTIDE SEQUENCE</scope>
    <source>
        <strain evidence="5">AA19_3_7</strain>
        <tissue evidence="5">Leaf</tissue>
    </source>
</reference>
<evidence type="ECO:0000256" key="2">
    <source>
        <dbReference type="ARBA" id="ARBA00023163"/>
    </source>
</evidence>
<organism evidence="5 6">
    <name type="scientific">Ambrosia artemisiifolia</name>
    <name type="common">Common ragweed</name>
    <dbReference type="NCBI Taxonomy" id="4212"/>
    <lineage>
        <taxon>Eukaryota</taxon>
        <taxon>Viridiplantae</taxon>
        <taxon>Streptophyta</taxon>
        <taxon>Embryophyta</taxon>
        <taxon>Tracheophyta</taxon>
        <taxon>Spermatophyta</taxon>
        <taxon>Magnoliopsida</taxon>
        <taxon>eudicotyledons</taxon>
        <taxon>Gunneridae</taxon>
        <taxon>Pentapetalae</taxon>
        <taxon>asterids</taxon>
        <taxon>campanulids</taxon>
        <taxon>Asterales</taxon>
        <taxon>Asteraceae</taxon>
        <taxon>Asteroideae</taxon>
        <taxon>Heliantheae alliance</taxon>
        <taxon>Heliantheae</taxon>
        <taxon>Ambrosia</taxon>
    </lineage>
</organism>
<dbReference type="Gene3D" id="1.20.1270.220">
    <property type="match status" value="1"/>
</dbReference>
<dbReference type="PANTHER" id="PTHR45926">
    <property type="entry name" value="OSJNBA0053K19.4 PROTEIN"/>
    <property type="match status" value="1"/>
</dbReference>
<keyword evidence="3" id="KW-0175">Coiled coil</keyword>
<dbReference type="Proteomes" id="UP001206925">
    <property type="component" value="Unassembled WGS sequence"/>
</dbReference>
<feature type="domain" description="NET" evidence="4">
    <location>
        <begin position="250"/>
        <end position="330"/>
    </location>
</feature>
<evidence type="ECO:0000256" key="1">
    <source>
        <dbReference type="ARBA" id="ARBA00023015"/>
    </source>
</evidence>